<dbReference type="InterPro" id="IPR052201">
    <property type="entry name" value="LRR-containing_regulator"/>
</dbReference>
<feature type="compositionally biased region" description="Acidic residues" evidence="2">
    <location>
        <begin position="1"/>
        <end position="17"/>
    </location>
</feature>
<sequence length="607" mass="66354">MSDLDIDDASLPSDDDVSCSRPALDSSSRPAYGTLSVQAEDEPVSASRVLQDIRNSAGRYHRLCLQHAELGDAKTAKIFQALFEHGPSPGAAKQPKDSNDNDSSTARGCVAADRAWRLSSSLDLPQWNAFRIVELDNNELTSASLPAICTLLERNPMLHTLSLKGNELDGDAAAYIALARVLAASPLRRLGLSSNPISHRALAAFMDSLPPAGTSLECLELSNVLPVEDDASEPGEERMVAAKAVASFIADAARCRSVKTLLLNGNGFGSRGVRTIVAALIGSASSLDLAEDDSEATTEDPFYETVFRARLRRPNRSLEVVELAGNVERGWLPQDPHEQRERLEAVRKRYARVAHHEIDAIVAFLDLRARRARLNEPALSEQEAPMEIVRHMKAVGVHLDEWARDFEEAAEIGAGLTVGNWQALKQSRLEQNAVDGQRCRQAATAVLAAARIVGCTAQRARTVPDGAQQGFHRFLDLPPELRLMVLKKLDTHSVMSARQFACAISFACERTTIGYGELHYDWTRARAASDTASIRTTPSDTLPAQKWSWQQCLQERAAARNWAADRLDASDQSAVLRSRTTGAQMHASVNHPGLYAFLESTMCHRAE</sequence>
<comment type="caution">
    <text evidence="3">The sequence shown here is derived from an EMBL/GenBank/DDBJ whole genome shotgun (WGS) entry which is preliminary data.</text>
</comment>
<keyword evidence="1" id="KW-0677">Repeat</keyword>
<dbReference type="Proteomes" id="UP000019462">
    <property type="component" value="Unassembled WGS sequence"/>
</dbReference>
<protein>
    <submittedName>
        <fullName evidence="3">Uncharacterized protein</fullName>
    </submittedName>
</protein>
<evidence type="ECO:0000256" key="2">
    <source>
        <dbReference type="SAM" id="MobiDB-lite"/>
    </source>
</evidence>
<dbReference type="AlphaFoldDB" id="W3VK30"/>
<evidence type="ECO:0000313" key="3">
    <source>
        <dbReference type="EMBL" id="ETS61162.1"/>
    </source>
</evidence>
<organism evidence="3 4">
    <name type="scientific">Moesziomyces aphidis</name>
    <name type="common">Pseudozyma aphidis</name>
    <dbReference type="NCBI Taxonomy" id="84754"/>
    <lineage>
        <taxon>Eukaryota</taxon>
        <taxon>Fungi</taxon>
        <taxon>Dikarya</taxon>
        <taxon>Basidiomycota</taxon>
        <taxon>Ustilaginomycotina</taxon>
        <taxon>Ustilaginomycetes</taxon>
        <taxon>Ustilaginales</taxon>
        <taxon>Ustilaginaceae</taxon>
        <taxon>Moesziomyces</taxon>
    </lineage>
</organism>
<dbReference type="Gene3D" id="3.80.10.10">
    <property type="entry name" value="Ribonuclease Inhibitor"/>
    <property type="match status" value="1"/>
</dbReference>
<dbReference type="EMBL" id="AWNI01000022">
    <property type="protein sequence ID" value="ETS61162.1"/>
    <property type="molecule type" value="Genomic_DNA"/>
</dbReference>
<reference evidence="3 4" key="1">
    <citation type="journal article" date="2014" name="Genome Announc.">
        <title>Genome sequence of the basidiomycetous fungus Pseudozyma aphidis DSM70725, an efficient producer of biosurfactant mannosylerythritol lipids.</title>
        <authorList>
            <person name="Lorenz S."/>
            <person name="Guenther M."/>
            <person name="Grumaz C."/>
            <person name="Rupp S."/>
            <person name="Zibek S."/>
            <person name="Sohn K."/>
        </authorList>
    </citation>
    <scope>NUCLEOTIDE SEQUENCE [LARGE SCALE GENOMIC DNA]</scope>
    <source>
        <strain evidence="4">ATCC 32657 / CBS 517.83 / DSM 70725 / JCM 10318 / NBRC 10182 / NRRL Y-7954 / St-0401</strain>
    </source>
</reference>
<keyword evidence="4" id="KW-1185">Reference proteome</keyword>
<dbReference type="HOGENOM" id="CLU_031401_0_0_1"/>
<dbReference type="SUPFAM" id="SSF52047">
    <property type="entry name" value="RNI-like"/>
    <property type="match status" value="1"/>
</dbReference>
<gene>
    <name evidence="3" type="ORF">PaG_05117</name>
</gene>
<proteinExistence type="predicted"/>
<dbReference type="InterPro" id="IPR032675">
    <property type="entry name" value="LRR_dom_sf"/>
</dbReference>
<dbReference type="OrthoDB" id="120976at2759"/>
<dbReference type="PANTHER" id="PTHR24111:SF0">
    <property type="entry name" value="LEUCINE-RICH REPEAT-CONTAINING PROTEIN"/>
    <property type="match status" value="1"/>
</dbReference>
<feature type="region of interest" description="Disordered" evidence="2">
    <location>
        <begin position="1"/>
        <end position="45"/>
    </location>
</feature>
<accession>W3VK30</accession>
<name>W3VK30_MOEAP</name>
<feature type="region of interest" description="Disordered" evidence="2">
    <location>
        <begin position="85"/>
        <end position="106"/>
    </location>
</feature>
<evidence type="ECO:0000313" key="4">
    <source>
        <dbReference type="Proteomes" id="UP000019462"/>
    </source>
</evidence>
<evidence type="ECO:0000256" key="1">
    <source>
        <dbReference type="ARBA" id="ARBA00022737"/>
    </source>
</evidence>
<dbReference type="PANTHER" id="PTHR24111">
    <property type="entry name" value="LEUCINE-RICH REPEAT-CONTAINING PROTEIN 34"/>
    <property type="match status" value="1"/>
</dbReference>